<dbReference type="AlphaFoldDB" id="A0A261SGE3"/>
<dbReference type="Pfam" id="PF03466">
    <property type="entry name" value="LysR_substrate"/>
    <property type="match status" value="1"/>
</dbReference>
<sequence>MDRLKAMQVFVEVADRGSLSAAATHLDMSRAMVSRYLAELEEWVGIRLLHRTTRRLSLTPAGAETLPRCRRMLDLVGDMRDAVATPEAAPRGLLRVTAPMSFGTSQLVGVVSDFVTRYPGASVDLMLVDRAVNLVEERVDLAVRITNDVDPNLIARHLADCRSLVCAAPSYIERAGLPARAEDLSLHNCLTHSYFGRSLWRFVRDGETVDVPVSGNITANEAVVLMRAALGGAGIALLPTYLAAPEVAAGRLRAILPDSEPQVLGIHGVYASRRQMPLILRTMLDFLVERLGSAPWDRDLRR</sequence>
<dbReference type="CDD" id="cd08422">
    <property type="entry name" value="PBP2_CrgA_like"/>
    <property type="match status" value="1"/>
</dbReference>
<dbReference type="Gene3D" id="3.40.190.290">
    <property type="match status" value="1"/>
</dbReference>
<dbReference type="PANTHER" id="PTHR30537">
    <property type="entry name" value="HTH-TYPE TRANSCRIPTIONAL REGULATOR"/>
    <property type="match status" value="1"/>
</dbReference>
<dbReference type="SUPFAM" id="SSF53850">
    <property type="entry name" value="Periplasmic binding protein-like II"/>
    <property type="match status" value="1"/>
</dbReference>
<dbReference type="OrthoDB" id="9786526at2"/>
<evidence type="ECO:0000313" key="6">
    <source>
        <dbReference type="EMBL" id="OZI36508.1"/>
    </source>
</evidence>
<dbReference type="InterPro" id="IPR036390">
    <property type="entry name" value="WH_DNA-bd_sf"/>
</dbReference>
<dbReference type="InterPro" id="IPR005119">
    <property type="entry name" value="LysR_subst-bd"/>
</dbReference>
<dbReference type="EMBL" id="NEVL01000003">
    <property type="protein sequence ID" value="OZI36508.1"/>
    <property type="molecule type" value="Genomic_DNA"/>
</dbReference>
<dbReference type="InterPro" id="IPR036388">
    <property type="entry name" value="WH-like_DNA-bd_sf"/>
</dbReference>
<organism evidence="6 7">
    <name type="scientific">Bordetella genomosp. 1</name>
    <dbReference type="NCBI Taxonomy" id="1395607"/>
    <lineage>
        <taxon>Bacteria</taxon>
        <taxon>Pseudomonadati</taxon>
        <taxon>Pseudomonadota</taxon>
        <taxon>Betaproteobacteria</taxon>
        <taxon>Burkholderiales</taxon>
        <taxon>Alcaligenaceae</taxon>
        <taxon>Bordetella</taxon>
    </lineage>
</organism>
<dbReference type="InterPro" id="IPR000847">
    <property type="entry name" value="LysR_HTH_N"/>
</dbReference>
<comment type="caution">
    <text evidence="6">The sequence shown here is derived from an EMBL/GenBank/DDBJ whole genome shotgun (WGS) entry which is preliminary data.</text>
</comment>
<dbReference type="FunFam" id="1.10.10.10:FF:000001">
    <property type="entry name" value="LysR family transcriptional regulator"/>
    <property type="match status" value="1"/>
</dbReference>
<evidence type="ECO:0000256" key="2">
    <source>
        <dbReference type="ARBA" id="ARBA00023015"/>
    </source>
</evidence>
<comment type="similarity">
    <text evidence="1">Belongs to the LysR transcriptional regulatory family.</text>
</comment>
<dbReference type="RefSeq" id="WP_094827312.1">
    <property type="nucleotide sequence ID" value="NZ_NEVL01000003.1"/>
</dbReference>
<evidence type="ECO:0000256" key="4">
    <source>
        <dbReference type="ARBA" id="ARBA00023163"/>
    </source>
</evidence>
<dbReference type="Pfam" id="PF00126">
    <property type="entry name" value="HTH_1"/>
    <property type="match status" value="1"/>
</dbReference>
<gene>
    <name evidence="6" type="ORF">CEG14_16105</name>
</gene>
<evidence type="ECO:0000256" key="1">
    <source>
        <dbReference type="ARBA" id="ARBA00009437"/>
    </source>
</evidence>
<evidence type="ECO:0000313" key="7">
    <source>
        <dbReference type="Proteomes" id="UP000217005"/>
    </source>
</evidence>
<dbReference type="InterPro" id="IPR058163">
    <property type="entry name" value="LysR-type_TF_proteobact-type"/>
</dbReference>
<evidence type="ECO:0000259" key="5">
    <source>
        <dbReference type="PROSITE" id="PS50931"/>
    </source>
</evidence>
<dbReference type="GO" id="GO:0006351">
    <property type="term" value="P:DNA-templated transcription"/>
    <property type="evidence" value="ECO:0007669"/>
    <property type="project" value="TreeGrafter"/>
</dbReference>
<accession>A0A261SGE3</accession>
<name>A0A261SGE3_9BORD</name>
<protein>
    <submittedName>
        <fullName evidence="6">LysR family transcriptional regulator</fullName>
    </submittedName>
</protein>
<dbReference type="PANTHER" id="PTHR30537:SF35">
    <property type="entry name" value="TRANSCRIPTIONAL REGULATORY PROTEIN"/>
    <property type="match status" value="1"/>
</dbReference>
<dbReference type="Gene3D" id="1.10.10.10">
    <property type="entry name" value="Winged helix-like DNA-binding domain superfamily/Winged helix DNA-binding domain"/>
    <property type="match status" value="1"/>
</dbReference>
<dbReference type="GO" id="GO:0003700">
    <property type="term" value="F:DNA-binding transcription factor activity"/>
    <property type="evidence" value="ECO:0007669"/>
    <property type="project" value="InterPro"/>
</dbReference>
<dbReference type="SUPFAM" id="SSF46785">
    <property type="entry name" value="Winged helix' DNA-binding domain"/>
    <property type="match status" value="1"/>
</dbReference>
<keyword evidence="3" id="KW-0238">DNA-binding</keyword>
<reference evidence="6 7" key="1">
    <citation type="submission" date="2017-05" db="EMBL/GenBank/DDBJ databases">
        <title>Complete and WGS of Bordetella genogroups.</title>
        <authorList>
            <person name="Spilker T."/>
            <person name="LiPuma J."/>
        </authorList>
    </citation>
    <scope>NUCLEOTIDE SEQUENCE [LARGE SCALE GENOMIC DNA]</scope>
    <source>
        <strain evidence="6 7">AU17610</strain>
    </source>
</reference>
<dbReference type="FunFam" id="3.40.190.290:FF:000001">
    <property type="entry name" value="Transcriptional regulator, LysR family"/>
    <property type="match status" value="1"/>
</dbReference>
<keyword evidence="4" id="KW-0804">Transcription</keyword>
<dbReference type="PROSITE" id="PS50931">
    <property type="entry name" value="HTH_LYSR"/>
    <property type="match status" value="1"/>
</dbReference>
<dbReference type="Proteomes" id="UP000217005">
    <property type="component" value="Unassembled WGS sequence"/>
</dbReference>
<dbReference type="GO" id="GO:0043565">
    <property type="term" value="F:sequence-specific DNA binding"/>
    <property type="evidence" value="ECO:0007669"/>
    <property type="project" value="TreeGrafter"/>
</dbReference>
<keyword evidence="2" id="KW-0805">Transcription regulation</keyword>
<evidence type="ECO:0000256" key="3">
    <source>
        <dbReference type="ARBA" id="ARBA00023125"/>
    </source>
</evidence>
<feature type="domain" description="HTH lysR-type" evidence="5">
    <location>
        <begin position="1"/>
        <end position="59"/>
    </location>
</feature>
<proteinExistence type="inferred from homology"/>